<dbReference type="GO" id="GO:0000287">
    <property type="term" value="F:magnesium ion binding"/>
    <property type="evidence" value="ECO:0007669"/>
    <property type="project" value="UniProtKB-UniRule"/>
</dbReference>
<proteinExistence type="inferred from homology"/>
<evidence type="ECO:0000256" key="5">
    <source>
        <dbReference type="ARBA" id="ARBA00022598"/>
    </source>
</evidence>
<dbReference type="InterPro" id="IPR022911">
    <property type="entry name" value="Phe_tRNA_ligase_alpha1_bac"/>
</dbReference>
<dbReference type="NCBIfam" id="TIGR00468">
    <property type="entry name" value="pheS"/>
    <property type="match status" value="1"/>
</dbReference>
<dbReference type="GO" id="GO:0005737">
    <property type="term" value="C:cytoplasm"/>
    <property type="evidence" value="ECO:0007669"/>
    <property type="project" value="UniProtKB-SubCell"/>
</dbReference>
<dbReference type="InterPro" id="IPR004529">
    <property type="entry name" value="Phe-tRNA-synth_IIc_asu"/>
</dbReference>
<feature type="domain" description="Aminoacyl-transfer RNA synthetases class-II family profile" evidence="14">
    <location>
        <begin position="116"/>
        <end position="336"/>
    </location>
</feature>
<dbReference type="GO" id="GO:0004826">
    <property type="term" value="F:phenylalanine-tRNA ligase activity"/>
    <property type="evidence" value="ECO:0007669"/>
    <property type="project" value="UniProtKB-UniRule"/>
</dbReference>
<dbReference type="PANTHER" id="PTHR11538">
    <property type="entry name" value="PHENYLALANYL-TRNA SYNTHETASE"/>
    <property type="match status" value="1"/>
</dbReference>
<dbReference type="AlphaFoldDB" id="A0A0T5XCJ1"/>
<accession>A0A0T5XCJ1</accession>
<evidence type="ECO:0000256" key="2">
    <source>
        <dbReference type="ARBA" id="ARBA00010207"/>
    </source>
</evidence>
<evidence type="ECO:0000256" key="7">
    <source>
        <dbReference type="ARBA" id="ARBA00022741"/>
    </source>
</evidence>
<keyword evidence="5 13" id="KW-0436">Ligase</keyword>
<comment type="cofactor">
    <cofactor evidence="13">
        <name>Mg(2+)</name>
        <dbReference type="ChEBI" id="CHEBI:18420"/>
    </cofactor>
    <text evidence="13">Binds 2 magnesium ions per tetramer.</text>
</comment>
<keyword evidence="7 13" id="KW-0547">Nucleotide-binding</keyword>
<evidence type="ECO:0000256" key="1">
    <source>
        <dbReference type="ARBA" id="ARBA00004496"/>
    </source>
</evidence>
<dbReference type="Proteomes" id="UP000005273">
    <property type="component" value="Unassembled WGS sequence"/>
</dbReference>
<evidence type="ECO:0000256" key="12">
    <source>
        <dbReference type="ARBA" id="ARBA00049255"/>
    </source>
</evidence>
<dbReference type="EMBL" id="ACJX03000001">
    <property type="protein sequence ID" value="KRT36088.1"/>
    <property type="molecule type" value="Genomic_DNA"/>
</dbReference>
<evidence type="ECO:0000256" key="6">
    <source>
        <dbReference type="ARBA" id="ARBA00022723"/>
    </source>
</evidence>
<comment type="subunit">
    <text evidence="3 13">Tetramer of two alpha and two beta subunits.</text>
</comment>
<evidence type="ECO:0000259" key="14">
    <source>
        <dbReference type="PROSITE" id="PS50862"/>
    </source>
</evidence>
<evidence type="ECO:0000313" key="16">
    <source>
        <dbReference type="Proteomes" id="UP000005273"/>
    </source>
</evidence>
<keyword evidence="4 13" id="KW-0963">Cytoplasm</keyword>
<evidence type="ECO:0000256" key="10">
    <source>
        <dbReference type="ARBA" id="ARBA00022917"/>
    </source>
</evidence>
<dbReference type="PANTHER" id="PTHR11538:SF41">
    <property type="entry name" value="PHENYLALANINE--TRNA LIGASE, MITOCHONDRIAL"/>
    <property type="match status" value="1"/>
</dbReference>
<organism evidence="15 16">
    <name type="scientific">Acetomicrobium hydrogeniformans ATCC BAA-1850</name>
    <dbReference type="NCBI Taxonomy" id="592015"/>
    <lineage>
        <taxon>Bacteria</taxon>
        <taxon>Thermotogati</taxon>
        <taxon>Synergistota</taxon>
        <taxon>Synergistia</taxon>
        <taxon>Synergistales</taxon>
        <taxon>Acetomicrobiaceae</taxon>
        <taxon>Acetomicrobium</taxon>
    </lineage>
</organism>
<dbReference type="Gene3D" id="3.30.930.10">
    <property type="entry name" value="Bira Bifunctional Protein, Domain 2"/>
    <property type="match status" value="1"/>
</dbReference>
<evidence type="ECO:0000313" key="15">
    <source>
        <dbReference type="EMBL" id="KRT36088.1"/>
    </source>
</evidence>
<dbReference type="GO" id="GO:0006432">
    <property type="term" value="P:phenylalanyl-tRNA aminoacylation"/>
    <property type="evidence" value="ECO:0007669"/>
    <property type="project" value="UniProtKB-UniRule"/>
</dbReference>
<dbReference type="PROSITE" id="PS50862">
    <property type="entry name" value="AA_TRNA_LIGASE_II"/>
    <property type="match status" value="1"/>
</dbReference>
<name>A0A0T5XCJ1_9BACT</name>
<dbReference type="EC" id="6.1.1.20" evidence="13"/>
<comment type="subcellular location">
    <subcellularLocation>
        <location evidence="1 13">Cytoplasm</location>
    </subcellularLocation>
</comment>
<feature type="binding site" evidence="13">
    <location>
        <position position="258"/>
    </location>
    <ligand>
        <name>Mg(2+)</name>
        <dbReference type="ChEBI" id="CHEBI:18420"/>
        <note>shared with beta subunit</note>
    </ligand>
</feature>
<dbReference type="InterPro" id="IPR004188">
    <property type="entry name" value="Phe-tRNA_ligase_II_N"/>
</dbReference>
<dbReference type="SUPFAM" id="SSF46589">
    <property type="entry name" value="tRNA-binding arm"/>
    <property type="match status" value="1"/>
</dbReference>
<evidence type="ECO:0000256" key="9">
    <source>
        <dbReference type="ARBA" id="ARBA00022842"/>
    </source>
</evidence>
<keyword evidence="9 13" id="KW-0460">Magnesium</keyword>
<evidence type="ECO:0000256" key="13">
    <source>
        <dbReference type="HAMAP-Rule" id="MF_00281"/>
    </source>
</evidence>
<dbReference type="InterPro" id="IPR006195">
    <property type="entry name" value="aa-tRNA-synth_II"/>
</dbReference>
<dbReference type="InterPro" id="IPR002319">
    <property type="entry name" value="Phenylalanyl-tRNA_Synthase"/>
</dbReference>
<evidence type="ECO:0000256" key="8">
    <source>
        <dbReference type="ARBA" id="ARBA00022840"/>
    </source>
</evidence>
<dbReference type="SUPFAM" id="SSF55681">
    <property type="entry name" value="Class II aaRS and biotin synthetases"/>
    <property type="match status" value="1"/>
</dbReference>
<evidence type="ECO:0000256" key="3">
    <source>
        <dbReference type="ARBA" id="ARBA00011209"/>
    </source>
</evidence>
<dbReference type="eggNOG" id="COG0016">
    <property type="taxonomic scope" value="Bacteria"/>
</dbReference>
<evidence type="ECO:0000256" key="11">
    <source>
        <dbReference type="ARBA" id="ARBA00023146"/>
    </source>
</evidence>
<dbReference type="RefSeq" id="WP_009201216.1">
    <property type="nucleotide sequence ID" value="NZ_ACJX03000001.1"/>
</dbReference>
<dbReference type="Pfam" id="PF01409">
    <property type="entry name" value="tRNA-synt_2d"/>
    <property type="match status" value="1"/>
</dbReference>
<dbReference type="InterPro" id="IPR010978">
    <property type="entry name" value="tRNA-bd_arm"/>
</dbReference>
<dbReference type="Pfam" id="PF02912">
    <property type="entry name" value="Phe_tRNA-synt_N"/>
    <property type="match status" value="1"/>
</dbReference>
<comment type="caution">
    <text evidence="15">The sequence shown here is derived from an EMBL/GenBank/DDBJ whole genome shotgun (WGS) entry which is preliminary data.</text>
</comment>
<comment type="catalytic activity">
    <reaction evidence="12 13">
        <text>tRNA(Phe) + L-phenylalanine + ATP = L-phenylalanyl-tRNA(Phe) + AMP + diphosphate + H(+)</text>
        <dbReference type="Rhea" id="RHEA:19413"/>
        <dbReference type="Rhea" id="RHEA-COMP:9668"/>
        <dbReference type="Rhea" id="RHEA-COMP:9699"/>
        <dbReference type="ChEBI" id="CHEBI:15378"/>
        <dbReference type="ChEBI" id="CHEBI:30616"/>
        <dbReference type="ChEBI" id="CHEBI:33019"/>
        <dbReference type="ChEBI" id="CHEBI:58095"/>
        <dbReference type="ChEBI" id="CHEBI:78442"/>
        <dbReference type="ChEBI" id="CHEBI:78531"/>
        <dbReference type="ChEBI" id="CHEBI:456215"/>
        <dbReference type="EC" id="6.1.1.20"/>
    </reaction>
</comment>
<keyword evidence="11 13" id="KW-0030">Aminoacyl-tRNA synthetase</keyword>
<keyword evidence="6 13" id="KW-0479">Metal-binding</keyword>
<dbReference type="CDD" id="cd00496">
    <property type="entry name" value="PheRS_alpha_core"/>
    <property type="match status" value="1"/>
</dbReference>
<dbReference type="InterPro" id="IPR045864">
    <property type="entry name" value="aa-tRNA-synth_II/BPL/LPL"/>
</dbReference>
<dbReference type="STRING" id="592015.HMPREF1705_03349"/>
<reference evidence="16" key="1">
    <citation type="submission" date="2012-09" db="EMBL/GenBank/DDBJ databases">
        <authorList>
            <person name="Weinstock G."/>
            <person name="Sodergren E."/>
            <person name="Clifton S."/>
            <person name="Fulton L."/>
            <person name="Fulton B."/>
            <person name="Courtney L."/>
            <person name="Fronick C."/>
            <person name="Harrison M."/>
            <person name="Strong C."/>
            <person name="Farmer C."/>
            <person name="Delehaunty K."/>
            <person name="Markovic C."/>
            <person name="Hall O."/>
            <person name="Minx P."/>
            <person name="Tomlinson C."/>
            <person name="Mitreva M."/>
            <person name="Nelson J."/>
            <person name="Hou S."/>
            <person name="Wollam A."/>
            <person name="Pepin K.H."/>
            <person name="Johnson M."/>
            <person name="Bhonagiri V."/>
            <person name="Nash W.E."/>
            <person name="Suruliraj S."/>
            <person name="Warren W."/>
            <person name="Chinwalla A."/>
            <person name="Mardis E.R."/>
            <person name="Wilson R.K."/>
        </authorList>
    </citation>
    <scope>NUCLEOTIDE SEQUENCE [LARGE SCALE GENOMIC DNA]</scope>
    <source>
        <strain evidence="16">OS1</strain>
    </source>
</reference>
<protein>
    <recommendedName>
        <fullName evidence="13">Phenylalanine--tRNA ligase alpha subunit</fullName>
        <ecNumber evidence="13">6.1.1.20</ecNumber>
    </recommendedName>
    <alternativeName>
        <fullName evidence="13">Phenylalanyl-tRNA synthetase alpha subunit</fullName>
        <shortName evidence="13">PheRS</shortName>
    </alternativeName>
</protein>
<keyword evidence="8 13" id="KW-0067">ATP-binding</keyword>
<dbReference type="GO" id="GO:0005524">
    <property type="term" value="F:ATP binding"/>
    <property type="evidence" value="ECO:0007669"/>
    <property type="project" value="UniProtKB-UniRule"/>
</dbReference>
<sequence length="347" mass="39028">MVNPKTNGIEDVKNAFIKELKLAKRSENLNELRIRYLGRKGIVTQMLKSLGTLPPEDRPAMGKAINDLKSTIEDMLKRRMEELALFEEREQERKDAIDVTQPPKGRPWGGFHPVVEVMHELMDIFVGLGFSVALGPEVEDDFHNFEALNIPPHHPARDMQDTFYLQGNELLLRTHTSPVQVRSMLKYGAPLRIVCPGKVYRRDSDPTHSPMFHQLEGLLIDEDVSISDLKGCMVHFIDKVFGRPLKSRFRASYFPFTEPSLEMDVECIACSGEDPACRICKGTGWLEICGMGMVHPKVLRAGGIDPEVYNGFAWGLGIDRVAMLKYSLSDLRILFSGDIAFLAGGVN</sequence>
<comment type="similarity">
    <text evidence="2 13">Belongs to the class-II aminoacyl-tRNA synthetase family. Phe-tRNA synthetase alpha subunit type 1 subfamily.</text>
</comment>
<gene>
    <name evidence="13" type="primary">pheS</name>
    <name evidence="15" type="ORF">HMPREF1705_03349</name>
</gene>
<evidence type="ECO:0000256" key="4">
    <source>
        <dbReference type="ARBA" id="ARBA00022490"/>
    </source>
</evidence>
<keyword evidence="16" id="KW-1185">Reference proteome</keyword>
<dbReference type="HAMAP" id="MF_00281">
    <property type="entry name" value="Phe_tRNA_synth_alpha1"/>
    <property type="match status" value="1"/>
</dbReference>
<dbReference type="GO" id="GO:0000049">
    <property type="term" value="F:tRNA binding"/>
    <property type="evidence" value="ECO:0007669"/>
    <property type="project" value="InterPro"/>
</dbReference>
<keyword evidence="10 13" id="KW-0648">Protein biosynthesis</keyword>